<protein>
    <recommendedName>
        <fullName evidence="3">ApbE family lipoprotein</fullName>
    </recommendedName>
</protein>
<comment type="caution">
    <text evidence="1">The sequence shown here is derived from an EMBL/GenBank/DDBJ whole genome shotgun (WGS) entry which is preliminary data.</text>
</comment>
<dbReference type="OrthoDB" id="9787842at2"/>
<evidence type="ECO:0008006" key="3">
    <source>
        <dbReference type="Google" id="ProtNLM"/>
    </source>
</evidence>
<dbReference type="AlphaFoldDB" id="A0A0L8V7C7"/>
<dbReference type="InterPro" id="IPR003374">
    <property type="entry name" value="ApbE-like_sf"/>
</dbReference>
<dbReference type="EMBL" id="LGIA01000164">
    <property type="protein sequence ID" value="KOH44346.1"/>
    <property type="molecule type" value="Genomic_DNA"/>
</dbReference>
<dbReference type="STRING" id="1409788.NC99_27930"/>
<proteinExistence type="predicted"/>
<keyword evidence="2" id="KW-1185">Reference proteome</keyword>
<dbReference type="SUPFAM" id="SSF143631">
    <property type="entry name" value="ApbE-like"/>
    <property type="match status" value="1"/>
</dbReference>
<accession>A0A0L8V7C7</accession>
<dbReference type="Proteomes" id="UP000036958">
    <property type="component" value="Unassembled WGS sequence"/>
</dbReference>
<evidence type="ECO:0000313" key="2">
    <source>
        <dbReference type="Proteomes" id="UP000036958"/>
    </source>
</evidence>
<reference evidence="2" key="1">
    <citation type="submission" date="2015-07" db="EMBL/GenBank/DDBJ databases">
        <title>Genome sequencing of Sunxiuqinia dokdonensis strain SK.</title>
        <authorList>
            <person name="Ahn S."/>
            <person name="Kim B.-C."/>
        </authorList>
    </citation>
    <scope>NUCLEOTIDE SEQUENCE [LARGE SCALE GENOMIC DNA]</scope>
    <source>
        <strain evidence="2">SK</strain>
    </source>
</reference>
<evidence type="ECO:0000313" key="1">
    <source>
        <dbReference type="EMBL" id="KOH44346.1"/>
    </source>
</evidence>
<dbReference type="RefSeq" id="WP_053184402.1">
    <property type="nucleotide sequence ID" value="NZ_LGIA01000164.1"/>
</dbReference>
<sequence>MLFETKTYRNSLSNERFQSFVIQHETADLWIGIDPGSFQKEMADIALATLKSVLDELEVYAASNPFFKKSLKPCSVQDDAPAIIRQLAVAGEKAGVGPMAAVGGLLSETVGRALLENFSIGELVVENGGNLFVKLQEPLVMSIFAGESPLSGMAGLEILPEQTPLGVGTFTQADSSPMNFGKADAVMICCKEAALADALTTGFGNRIKKAADVENVLNRTEHVPEILAAVLVCDDQIGIRGEFELKILG</sequence>
<gene>
    <name evidence="1" type="ORF">NC99_27930</name>
</gene>
<dbReference type="Gene3D" id="3.10.520.10">
    <property type="entry name" value="ApbE-like domains"/>
    <property type="match status" value="1"/>
</dbReference>
<name>A0A0L8V7C7_9BACT</name>
<organism evidence="1 2">
    <name type="scientific">Sunxiuqinia dokdonensis</name>
    <dbReference type="NCBI Taxonomy" id="1409788"/>
    <lineage>
        <taxon>Bacteria</taxon>
        <taxon>Pseudomonadati</taxon>
        <taxon>Bacteroidota</taxon>
        <taxon>Bacteroidia</taxon>
        <taxon>Marinilabiliales</taxon>
        <taxon>Prolixibacteraceae</taxon>
        <taxon>Sunxiuqinia</taxon>
    </lineage>
</organism>